<feature type="compositionally biased region" description="Basic residues" evidence="1">
    <location>
        <begin position="54"/>
        <end position="63"/>
    </location>
</feature>
<gene>
    <name evidence="4" type="ORF">EQG79_27580</name>
</gene>
<feature type="signal peptide" evidence="2">
    <location>
        <begin position="1"/>
        <end position="20"/>
    </location>
</feature>
<dbReference type="PROSITE" id="PS50213">
    <property type="entry name" value="FAS1"/>
    <property type="match status" value="1"/>
</dbReference>
<evidence type="ECO:0000256" key="2">
    <source>
        <dbReference type="SAM" id="SignalP"/>
    </source>
</evidence>
<accession>A0A4Q2UDG0</accession>
<dbReference type="SMART" id="SM00554">
    <property type="entry name" value="FAS1"/>
    <property type="match status" value="1"/>
</dbReference>
<dbReference type="RefSeq" id="WP_129605985.1">
    <property type="nucleotide sequence ID" value="NZ_SBLB01000011.1"/>
</dbReference>
<feature type="region of interest" description="Disordered" evidence="1">
    <location>
        <begin position="22"/>
        <end position="157"/>
    </location>
</feature>
<dbReference type="InterPro" id="IPR050904">
    <property type="entry name" value="Adhesion/Biosynth-related"/>
</dbReference>
<evidence type="ECO:0000313" key="4">
    <source>
        <dbReference type="EMBL" id="RYC66866.1"/>
    </source>
</evidence>
<dbReference type="Proteomes" id="UP000290407">
    <property type="component" value="Unassembled WGS sequence"/>
</dbReference>
<keyword evidence="5" id="KW-1185">Reference proteome</keyword>
<feature type="compositionally biased region" description="Polar residues" evidence="1">
    <location>
        <begin position="22"/>
        <end position="37"/>
    </location>
</feature>
<feature type="chain" id="PRO_5020819994" evidence="2">
    <location>
        <begin position="21"/>
        <end position="332"/>
    </location>
</feature>
<sequence length="332" mass="34325">MKPIQTFGLSALVLALAATAGQSQNTPTGAATSTTYPQGAVVPDSTPASGNSRAQKRATRRNRTNQNSRDNSSQPNTNTSPQDAQYRQSSSSSGTSINNSNTTNYNTNNAVNAPTGAGSNPNTTNPSSTSGTPPGTDGSDNSARRQSAGSSSSAGVAAIANAQTSKTPAVKAGSTERNTSIGDFVASSPNYTTLQNALQSAEMDVALKGNGPYTVFAPSNEAFKRLPTAVQAGLLEGRNRDALKQLLAYHVVQENIDAQELNRRIKAGNGKAMLQTMAGATLTAQATNGGVTLTDEQGHSVRLGQTDQFQVNGVIHSIDSVLMNKMSASAFQ</sequence>
<feature type="compositionally biased region" description="Low complexity" evidence="1">
    <location>
        <begin position="89"/>
        <end position="109"/>
    </location>
</feature>
<feature type="domain" description="FAS1" evidence="3">
    <location>
        <begin position="178"/>
        <end position="322"/>
    </location>
</feature>
<dbReference type="Pfam" id="PF02469">
    <property type="entry name" value="Fasciclin"/>
    <property type="match status" value="1"/>
</dbReference>
<dbReference type="InterPro" id="IPR036378">
    <property type="entry name" value="FAS1_dom_sf"/>
</dbReference>
<dbReference type="FunFam" id="2.30.180.10:FF:000032">
    <property type="entry name" value="Fasciclin domain-containing protein, putative"/>
    <property type="match status" value="1"/>
</dbReference>
<dbReference type="AlphaFoldDB" id="A0A4Q2UDG0"/>
<protein>
    <submittedName>
        <fullName evidence="4">Fasciclin domain-containing protein</fullName>
    </submittedName>
</protein>
<evidence type="ECO:0000313" key="5">
    <source>
        <dbReference type="Proteomes" id="UP000290407"/>
    </source>
</evidence>
<dbReference type="SUPFAM" id="SSF82153">
    <property type="entry name" value="FAS1 domain"/>
    <property type="match status" value="1"/>
</dbReference>
<dbReference type="InterPro" id="IPR000782">
    <property type="entry name" value="FAS1_domain"/>
</dbReference>
<reference evidence="4 5" key="1">
    <citation type="submission" date="2019-01" db="EMBL/GenBank/DDBJ databases">
        <title>Spirosoma flava sp. nov., a propanil-degrading bacterium isolated from herbicide-contaminated soil.</title>
        <authorList>
            <person name="Zhang L."/>
            <person name="Jiang J.-D."/>
        </authorList>
    </citation>
    <scope>NUCLEOTIDE SEQUENCE [LARGE SCALE GENOMIC DNA]</scope>
    <source>
        <strain evidence="4 5">TY50</strain>
    </source>
</reference>
<comment type="caution">
    <text evidence="4">The sequence shown here is derived from an EMBL/GenBank/DDBJ whole genome shotgun (WGS) entry which is preliminary data.</text>
</comment>
<dbReference type="PANTHER" id="PTHR10900">
    <property type="entry name" value="PERIOSTIN-RELATED"/>
    <property type="match status" value="1"/>
</dbReference>
<name>A0A4Q2UDG0_9BACT</name>
<evidence type="ECO:0000256" key="1">
    <source>
        <dbReference type="SAM" id="MobiDB-lite"/>
    </source>
</evidence>
<proteinExistence type="predicted"/>
<feature type="compositionally biased region" description="Low complexity" evidence="1">
    <location>
        <begin position="118"/>
        <end position="157"/>
    </location>
</feature>
<dbReference type="EMBL" id="SBLB01000011">
    <property type="protein sequence ID" value="RYC66866.1"/>
    <property type="molecule type" value="Genomic_DNA"/>
</dbReference>
<keyword evidence="2" id="KW-0732">Signal</keyword>
<evidence type="ECO:0000259" key="3">
    <source>
        <dbReference type="PROSITE" id="PS50213"/>
    </source>
</evidence>
<feature type="compositionally biased region" description="Polar residues" evidence="1">
    <location>
        <begin position="64"/>
        <end position="88"/>
    </location>
</feature>
<organism evidence="4 5">
    <name type="scientific">Spirosoma sordidisoli</name>
    <dbReference type="NCBI Taxonomy" id="2502893"/>
    <lineage>
        <taxon>Bacteria</taxon>
        <taxon>Pseudomonadati</taxon>
        <taxon>Bacteroidota</taxon>
        <taxon>Cytophagia</taxon>
        <taxon>Cytophagales</taxon>
        <taxon>Cytophagaceae</taxon>
        <taxon>Spirosoma</taxon>
    </lineage>
</organism>
<dbReference type="Gene3D" id="2.30.180.10">
    <property type="entry name" value="FAS1 domain"/>
    <property type="match status" value="1"/>
</dbReference>